<organism evidence="1 2">
    <name type="scientific">Pseudomonas fluorescens (strain ATCC BAA-477 / NRRL B-23932 / Pf-5)</name>
    <dbReference type="NCBI Taxonomy" id="220664"/>
    <lineage>
        <taxon>Bacteria</taxon>
        <taxon>Pseudomonadati</taxon>
        <taxon>Pseudomonadota</taxon>
        <taxon>Gammaproteobacteria</taxon>
        <taxon>Pseudomonadales</taxon>
        <taxon>Pseudomonadaceae</taxon>
        <taxon>Pseudomonas</taxon>
    </lineage>
</organism>
<evidence type="ECO:0000313" key="1">
    <source>
        <dbReference type="EMBL" id="AAY91117.1"/>
    </source>
</evidence>
<gene>
    <name evidence="1" type="ordered locus">PFL_1828</name>
</gene>
<protein>
    <submittedName>
        <fullName evidence="1">Uncharacterized protein</fullName>
    </submittedName>
</protein>
<dbReference type="KEGG" id="pfl:PFL_1828"/>
<dbReference type="eggNOG" id="ENOG50305WY">
    <property type="taxonomic scope" value="Bacteria"/>
</dbReference>
<accession>Q4KFN5</accession>
<proteinExistence type="predicted"/>
<dbReference type="EMBL" id="CP000076">
    <property type="protein sequence ID" value="AAY91117.1"/>
    <property type="molecule type" value="Genomic_DNA"/>
</dbReference>
<sequence length="121" mass="13178">MPALPGPPSGGLVIAVFRQRGGTIARCSGSRCCQPTHGAIEEALMQKWQVTFVDDHGVQSVEHFDCDQQPTMERAAQLVRAKLLPVSAELDLNDLDGRTEDPTLKSLKEQNSIQILSITPI</sequence>
<dbReference type="STRING" id="220664.PFL_1828"/>
<reference evidence="1 2" key="1">
    <citation type="journal article" date="2005" name="Nat. Biotechnol.">
        <title>Complete genome sequence of the plant commensal Pseudomonas fluorescens Pf-5.</title>
        <authorList>
            <person name="Paulsen I.T."/>
            <person name="Press C.M."/>
            <person name="Ravel J."/>
            <person name="Kobayashi D.Y."/>
            <person name="Myers G.S."/>
            <person name="Mavrodi D.V."/>
            <person name="DeBoy R.T."/>
            <person name="Seshadri R."/>
            <person name="Ren Q."/>
            <person name="Madupu R."/>
            <person name="Dodson R.J."/>
            <person name="Durkin A.S."/>
            <person name="Brinkac L.M."/>
            <person name="Daugherty S.C."/>
            <person name="Sullivan S.A."/>
            <person name="Rosovitz M.J."/>
            <person name="Gwinn M.L."/>
            <person name="Zhou L."/>
            <person name="Schneider D.J."/>
            <person name="Cartinhour S.W."/>
            <person name="Nelson W.C."/>
            <person name="Weidman J."/>
            <person name="Watkins K."/>
            <person name="Tran K."/>
            <person name="Khouri H."/>
            <person name="Pierson E.A."/>
            <person name="Pierson L.S.III."/>
            <person name="Thomashow L.S."/>
            <person name="Loper J.E."/>
        </authorList>
    </citation>
    <scope>NUCLEOTIDE SEQUENCE [LARGE SCALE GENOMIC DNA]</scope>
    <source>
        <strain evidence="2">ATCC BAA-477 / NRRL B-23932 / Pf-5</strain>
    </source>
</reference>
<evidence type="ECO:0000313" key="2">
    <source>
        <dbReference type="Proteomes" id="UP000008540"/>
    </source>
</evidence>
<name>Q4KFN5_PSEF5</name>
<dbReference type="Proteomes" id="UP000008540">
    <property type="component" value="Chromosome"/>
</dbReference>
<dbReference type="HOGENOM" id="CLU_2035983_0_0_6"/>
<dbReference type="AlphaFoldDB" id="Q4KFN5"/>